<organism evidence="1">
    <name type="scientific">uncultured delta proteobacterium</name>
    <dbReference type="NCBI Taxonomy" id="34034"/>
    <lineage>
        <taxon>Bacteria</taxon>
        <taxon>Deltaproteobacteria</taxon>
        <taxon>environmental samples</taxon>
    </lineage>
</organism>
<accession>A0A212KE96</accession>
<dbReference type="AlphaFoldDB" id="A0A212KE96"/>
<name>A0A212KE96_9DELT</name>
<reference evidence="1" key="1">
    <citation type="submission" date="2016-04" db="EMBL/GenBank/DDBJ databases">
        <authorList>
            <person name="Evans L.H."/>
            <person name="Alamgir A."/>
            <person name="Owens N."/>
            <person name="Weber N.D."/>
            <person name="Virtaneva K."/>
            <person name="Barbian K."/>
            <person name="Babar A."/>
            <person name="Rosenke K."/>
        </authorList>
    </citation>
    <scope>NUCLEOTIDE SEQUENCE</scope>
    <source>
        <strain evidence="1">86</strain>
    </source>
</reference>
<proteinExistence type="predicted"/>
<protein>
    <submittedName>
        <fullName evidence="1">Uncharacterized protein</fullName>
    </submittedName>
</protein>
<sequence>MQRNGIAGQYFFTIRQIPAVSGRQFSLNNTLKILIFYLKNLPIHQDRYTRKFMIQLPHWLCAAPRGMERLRLMVFAPRGARHLGGRRLNAYR</sequence>
<gene>
    <name evidence="1" type="ORF">KL86DPRO_50327</name>
</gene>
<evidence type="ECO:0000313" key="1">
    <source>
        <dbReference type="EMBL" id="SBW09938.1"/>
    </source>
</evidence>
<dbReference type="EMBL" id="FLUQ01000005">
    <property type="protein sequence ID" value="SBW09938.1"/>
    <property type="molecule type" value="Genomic_DNA"/>
</dbReference>